<evidence type="ECO:0000313" key="2">
    <source>
        <dbReference type="EMBL" id="KAF1936859.1"/>
    </source>
</evidence>
<proteinExistence type="predicted"/>
<feature type="compositionally biased region" description="Polar residues" evidence="1">
    <location>
        <begin position="7"/>
        <end position="24"/>
    </location>
</feature>
<sequence>MTPPETPSRTSNVPIDNIERSTPASDDFKPLQLLMETTISSLEQLLVKGKNLREQYTKSNGLRGQLTAYVFLEVTEKEFEDSSLEEKSLGVHAVAREMFGKLHQINKKEIIRAKKEPVRAQRPLLLPSAEETTVHFFAQWIYRGPLYCQDAEQLYALLKLGDQLGADTLTETCTSNLFNAASDGI</sequence>
<protein>
    <recommendedName>
        <fullName evidence="4">BTB domain-containing protein</fullName>
    </recommendedName>
</protein>
<evidence type="ECO:0000256" key="1">
    <source>
        <dbReference type="SAM" id="MobiDB-lite"/>
    </source>
</evidence>
<organism evidence="2 3">
    <name type="scientific">Clathrospora elynae</name>
    <dbReference type="NCBI Taxonomy" id="706981"/>
    <lineage>
        <taxon>Eukaryota</taxon>
        <taxon>Fungi</taxon>
        <taxon>Dikarya</taxon>
        <taxon>Ascomycota</taxon>
        <taxon>Pezizomycotina</taxon>
        <taxon>Dothideomycetes</taxon>
        <taxon>Pleosporomycetidae</taxon>
        <taxon>Pleosporales</taxon>
        <taxon>Diademaceae</taxon>
        <taxon>Clathrospora</taxon>
    </lineage>
</organism>
<name>A0A6A5SAS0_9PLEO</name>
<dbReference type="Proteomes" id="UP000800038">
    <property type="component" value="Unassembled WGS sequence"/>
</dbReference>
<keyword evidence="3" id="KW-1185">Reference proteome</keyword>
<gene>
    <name evidence="2" type="ORF">EJ02DRAFT_427109</name>
</gene>
<feature type="region of interest" description="Disordered" evidence="1">
    <location>
        <begin position="1"/>
        <end position="26"/>
    </location>
</feature>
<evidence type="ECO:0000313" key="3">
    <source>
        <dbReference type="Proteomes" id="UP000800038"/>
    </source>
</evidence>
<accession>A0A6A5SAS0</accession>
<reference evidence="2" key="1">
    <citation type="journal article" date="2020" name="Stud. Mycol.">
        <title>101 Dothideomycetes genomes: a test case for predicting lifestyles and emergence of pathogens.</title>
        <authorList>
            <person name="Haridas S."/>
            <person name="Albert R."/>
            <person name="Binder M."/>
            <person name="Bloem J."/>
            <person name="Labutti K."/>
            <person name="Salamov A."/>
            <person name="Andreopoulos B."/>
            <person name="Baker S."/>
            <person name="Barry K."/>
            <person name="Bills G."/>
            <person name="Bluhm B."/>
            <person name="Cannon C."/>
            <person name="Castanera R."/>
            <person name="Culley D."/>
            <person name="Daum C."/>
            <person name="Ezra D."/>
            <person name="Gonzalez J."/>
            <person name="Henrissat B."/>
            <person name="Kuo A."/>
            <person name="Liang C."/>
            <person name="Lipzen A."/>
            <person name="Lutzoni F."/>
            <person name="Magnuson J."/>
            <person name="Mondo S."/>
            <person name="Nolan M."/>
            <person name="Ohm R."/>
            <person name="Pangilinan J."/>
            <person name="Park H.-J."/>
            <person name="Ramirez L."/>
            <person name="Alfaro M."/>
            <person name="Sun H."/>
            <person name="Tritt A."/>
            <person name="Yoshinaga Y."/>
            <person name="Zwiers L.-H."/>
            <person name="Turgeon B."/>
            <person name="Goodwin S."/>
            <person name="Spatafora J."/>
            <person name="Crous P."/>
            <person name="Grigoriev I."/>
        </authorList>
    </citation>
    <scope>NUCLEOTIDE SEQUENCE</scope>
    <source>
        <strain evidence="2">CBS 161.51</strain>
    </source>
</reference>
<dbReference type="AlphaFoldDB" id="A0A6A5SAS0"/>
<dbReference type="EMBL" id="ML976165">
    <property type="protein sequence ID" value="KAF1936859.1"/>
    <property type="molecule type" value="Genomic_DNA"/>
</dbReference>
<dbReference type="OrthoDB" id="3794120at2759"/>
<evidence type="ECO:0008006" key="4">
    <source>
        <dbReference type="Google" id="ProtNLM"/>
    </source>
</evidence>